<dbReference type="InterPro" id="IPR054828">
    <property type="entry name" value="Vit_B12_bind_prot"/>
</dbReference>
<gene>
    <name evidence="3" type="ORF">C463_01636</name>
</gene>
<reference evidence="3 4" key="1">
    <citation type="journal article" date="2014" name="PLoS Genet.">
        <title>Phylogenetically driven sequencing of extremely halophilic archaea reveals strategies for static and dynamic osmo-response.</title>
        <authorList>
            <person name="Becker E.A."/>
            <person name="Seitzer P.M."/>
            <person name="Tritt A."/>
            <person name="Larsen D."/>
            <person name="Krusor M."/>
            <person name="Yao A.I."/>
            <person name="Wu D."/>
            <person name="Madern D."/>
            <person name="Eisen J.A."/>
            <person name="Darling A.E."/>
            <person name="Facciotti M.T."/>
        </authorList>
    </citation>
    <scope>NUCLEOTIDE SEQUENCE [LARGE SCALE GENOMIC DNA]</scope>
    <source>
        <strain evidence="3 4">DSM 19288</strain>
    </source>
</reference>
<keyword evidence="1" id="KW-0732">Signal</keyword>
<name>M0EPA6_9EURY</name>
<sequence length="319" mass="33625">MSLESRQKDTIYHVFLAISGSAASRGRPRQRSTRLLRRAARTETVDTVAPGSNAMSAPRVVSLAPSATATIAALDAADRLVGVTAHCDLSDDADAGSAHGFDSLPAVGGWLNPDLDRVAGLNPDVVLTSDGLQSDLADACRDRGLAVAHREPATLDDAVAGFAARGSDVGRPEAGERLAADARDRLDAIADAVADRPRPTVYCEEWSNPPMAAGNWVPDAVRAAGGRYPFVESGERSREVDSADVERADPDHVVVHVCGHGDRVDPATVAERDWVDAPVSVIDDDLLNQPSPALIDGVERLARLLHPEAFSAASDDARP</sequence>
<dbReference type="STRING" id="1227465.C463_01636"/>
<dbReference type="EMBL" id="AOJK01000009">
    <property type="protein sequence ID" value="ELZ48249.1"/>
    <property type="molecule type" value="Genomic_DNA"/>
</dbReference>
<evidence type="ECO:0000313" key="3">
    <source>
        <dbReference type="EMBL" id="ELZ48249.1"/>
    </source>
</evidence>
<dbReference type="PANTHER" id="PTHR42860">
    <property type="entry name" value="VITAMIN B12-BINDING PROTEIN"/>
    <property type="match status" value="1"/>
</dbReference>
<dbReference type="NCBIfam" id="NF038402">
    <property type="entry name" value="TroA_like"/>
    <property type="match status" value="1"/>
</dbReference>
<keyword evidence="4" id="KW-1185">Reference proteome</keyword>
<feature type="domain" description="Fe/B12 periplasmic-binding" evidence="2">
    <location>
        <begin position="59"/>
        <end position="309"/>
    </location>
</feature>
<evidence type="ECO:0000256" key="1">
    <source>
        <dbReference type="ARBA" id="ARBA00022729"/>
    </source>
</evidence>
<evidence type="ECO:0000259" key="2">
    <source>
        <dbReference type="PROSITE" id="PS50983"/>
    </source>
</evidence>
<dbReference type="InterPro" id="IPR002491">
    <property type="entry name" value="ABC_transptr_periplasmic_BD"/>
</dbReference>
<comment type="caution">
    <text evidence="3">The sequence shown here is derived from an EMBL/GenBank/DDBJ whole genome shotgun (WGS) entry which is preliminary data.</text>
</comment>
<protein>
    <submittedName>
        <fullName evidence="3">Iron/cobalamin ABC transporter periplasmic substrate-binding protein</fullName>
    </submittedName>
</protein>
<dbReference type="Proteomes" id="UP000011586">
    <property type="component" value="Unassembled WGS sequence"/>
</dbReference>
<dbReference type="Gene3D" id="3.40.50.1980">
    <property type="entry name" value="Nitrogenase molybdenum iron protein domain"/>
    <property type="match status" value="2"/>
</dbReference>
<dbReference type="CDD" id="cd01144">
    <property type="entry name" value="BtuF"/>
    <property type="match status" value="1"/>
</dbReference>
<dbReference type="PATRIC" id="fig|1227465.4.peg.316"/>
<accession>M0EPA6</accession>
<organism evidence="3 4">
    <name type="scientific">Halorubrum californiense DSM 19288</name>
    <dbReference type="NCBI Taxonomy" id="1227465"/>
    <lineage>
        <taxon>Archaea</taxon>
        <taxon>Methanobacteriati</taxon>
        <taxon>Methanobacteriota</taxon>
        <taxon>Stenosarchaea group</taxon>
        <taxon>Halobacteria</taxon>
        <taxon>Halobacteriales</taxon>
        <taxon>Haloferacaceae</taxon>
        <taxon>Halorubrum</taxon>
    </lineage>
</organism>
<dbReference type="Pfam" id="PF01497">
    <property type="entry name" value="Peripla_BP_2"/>
    <property type="match status" value="1"/>
</dbReference>
<dbReference type="PANTHER" id="PTHR42860:SF1">
    <property type="entry name" value="VITAMIN B12-BINDING PROTEIN"/>
    <property type="match status" value="1"/>
</dbReference>
<dbReference type="InterPro" id="IPR051030">
    <property type="entry name" value="Vitamin_B12-ABC_binding"/>
</dbReference>
<dbReference type="PROSITE" id="PS50983">
    <property type="entry name" value="FE_B12_PBP"/>
    <property type="match status" value="1"/>
</dbReference>
<dbReference type="SUPFAM" id="SSF53807">
    <property type="entry name" value="Helical backbone' metal receptor"/>
    <property type="match status" value="1"/>
</dbReference>
<evidence type="ECO:0000313" key="4">
    <source>
        <dbReference type="Proteomes" id="UP000011586"/>
    </source>
</evidence>
<proteinExistence type="predicted"/>
<dbReference type="AlphaFoldDB" id="M0EPA6"/>